<name>A0A9P7CFF1_9FUNG</name>
<dbReference type="AlphaFoldDB" id="A0A9P7CFF1"/>
<reference evidence="1 2" key="1">
    <citation type="journal article" date="2020" name="Microb. Genom.">
        <title>Genetic diversity of clinical and environmental Mucorales isolates obtained from an investigation of mucormycosis cases among solid organ transplant recipients.</title>
        <authorList>
            <person name="Nguyen M.H."/>
            <person name="Kaul D."/>
            <person name="Muto C."/>
            <person name="Cheng S.J."/>
            <person name="Richter R.A."/>
            <person name="Bruno V.M."/>
            <person name="Liu G."/>
            <person name="Beyhan S."/>
            <person name="Sundermann A.J."/>
            <person name="Mounaud S."/>
            <person name="Pasculle A.W."/>
            <person name="Nierman W.C."/>
            <person name="Driscoll E."/>
            <person name="Cumbie R."/>
            <person name="Clancy C.J."/>
            <person name="Dupont C.L."/>
        </authorList>
    </citation>
    <scope>NUCLEOTIDE SEQUENCE [LARGE SCALE GENOMIC DNA]</scope>
    <source>
        <strain evidence="1 2">GL24</strain>
    </source>
</reference>
<protein>
    <submittedName>
        <fullName evidence="1">Uncharacterized protein</fullName>
    </submittedName>
</protein>
<dbReference type="EMBL" id="JAANIU010005097">
    <property type="protein sequence ID" value="KAG1550121.1"/>
    <property type="molecule type" value="Genomic_DNA"/>
</dbReference>
<proteinExistence type="predicted"/>
<sequence length="208" mass="22446">MPWCGHSRTTPTQCGGDRARPACGRPASPCRTAVGGHQQARVQLAAIVQRDHVALCIGLHAQHLAAIKQLQPILALHGIPCGAADQMVGHQPAQRLAVHLAAGEGQREWRAAVHHPCVAQRGHFGLRQALPQPQLLQALPRGMGQRDLATIEGRLGQYLARLHVHQPDLQAATGQRACEAQTRRARADHHHVHPAHARLLPLIQSAPA</sequence>
<gene>
    <name evidence="1" type="ORF">G6F50_013302</name>
</gene>
<dbReference type="Proteomes" id="UP000740926">
    <property type="component" value="Unassembled WGS sequence"/>
</dbReference>
<accession>A0A9P7CFF1</accession>
<evidence type="ECO:0000313" key="2">
    <source>
        <dbReference type="Proteomes" id="UP000740926"/>
    </source>
</evidence>
<comment type="caution">
    <text evidence="1">The sequence shown here is derived from an EMBL/GenBank/DDBJ whole genome shotgun (WGS) entry which is preliminary data.</text>
</comment>
<evidence type="ECO:0000313" key="1">
    <source>
        <dbReference type="EMBL" id="KAG1550121.1"/>
    </source>
</evidence>
<keyword evidence="2" id="KW-1185">Reference proteome</keyword>
<organism evidence="1 2">
    <name type="scientific">Rhizopus delemar</name>
    <dbReference type="NCBI Taxonomy" id="936053"/>
    <lineage>
        <taxon>Eukaryota</taxon>
        <taxon>Fungi</taxon>
        <taxon>Fungi incertae sedis</taxon>
        <taxon>Mucoromycota</taxon>
        <taxon>Mucoromycotina</taxon>
        <taxon>Mucoromycetes</taxon>
        <taxon>Mucorales</taxon>
        <taxon>Mucorineae</taxon>
        <taxon>Rhizopodaceae</taxon>
        <taxon>Rhizopus</taxon>
    </lineage>
</organism>